<dbReference type="Gene3D" id="1.10.10.10">
    <property type="entry name" value="Winged helix-like DNA-binding domain superfamily/Winged helix DNA-binding domain"/>
    <property type="match status" value="1"/>
</dbReference>
<dbReference type="InterPro" id="IPR050950">
    <property type="entry name" value="HTH-type_LysR_regulators"/>
</dbReference>
<evidence type="ECO:0000313" key="6">
    <source>
        <dbReference type="EMBL" id="RFC65920.1"/>
    </source>
</evidence>
<dbReference type="GO" id="GO:0005829">
    <property type="term" value="C:cytosol"/>
    <property type="evidence" value="ECO:0007669"/>
    <property type="project" value="TreeGrafter"/>
</dbReference>
<dbReference type="PROSITE" id="PS50931">
    <property type="entry name" value="HTH_LYSR"/>
    <property type="match status" value="1"/>
</dbReference>
<keyword evidence="2" id="KW-0805">Transcription regulation</keyword>
<evidence type="ECO:0000313" key="7">
    <source>
        <dbReference type="Proteomes" id="UP000264310"/>
    </source>
</evidence>
<accession>A0A371X9M1</accession>
<dbReference type="RefSeq" id="WP_116681169.1">
    <property type="nucleotide sequence ID" value="NZ_QURL01000001.1"/>
</dbReference>
<dbReference type="Gene3D" id="3.40.190.290">
    <property type="match status" value="1"/>
</dbReference>
<dbReference type="Proteomes" id="UP000264310">
    <property type="component" value="Unassembled WGS sequence"/>
</dbReference>
<dbReference type="Pfam" id="PF03466">
    <property type="entry name" value="LysR_substrate"/>
    <property type="match status" value="1"/>
</dbReference>
<evidence type="ECO:0000256" key="1">
    <source>
        <dbReference type="ARBA" id="ARBA00009437"/>
    </source>
</evidence>
<organism evidence="6 7">
    <name type="scientific">Fulvimarina endophytica</name>
    <dbReference type="NCBI Taxonomy" id="2293836"/>
    <lineage>
        <taxon>Bacteria</taxon>
        <taxon>Pseudomonadati</taxon>
        <taxon>Pseudomonadota</taxon>
        <taxon>Alphaproteobacteria</taxon>
        <taxon>Hyphomicrobiales</taxon>
        <taxon>Aurantimonadaceae</taxon>
        <taxon>Fulvimarina</taxon>
    </lineage>
</organism>
<dbReference type="PRINTS" id="PR00039">
    <property type="entry name" value="HTHLYSR"/>
</dbReference>
<dbReference type="PANTHER" id="PTHR30419">
    <property type="entry name" value="HTH-TYPE TRANSCRIPTIONAL REGULATOR YBHD"/>
    <property type="match status" value="1"/>
</dbReference>
<dbReference type="GO" id="GO:0003677">
    <property type="term" value="F:DNA binding"/>
    <property type="evidence" value="ECO:0007669"/>
    <property type="project" value="UniProtKB-KW"/>
</dbReference>
<evidence type="ECO:0000256" key="3">
    <source>
        <dbReference type="ARBA" id="ARBA00023125"/>
    </source>
</evidence>
<name>A0A371X9M1_9HYPH</name>
<dbReference type="Pfam" id="PF00126">
    <property type="entry name" value="HTH_1"/>
    <property type="match status" value="1"/>
</dbReference>
<comment type="caution">
    <text evidence="6">The sequence shown here is derived from an EMBL/GenBank/DDBJ whole genome shotgun (WGS) entry which is preliminary data.</text>
</comment>
<keyword evidence="3" id="KW-0238">DNA-binding</keyword>
<dbReference type="InterPro" id="IPR036390">
    <property type="entry name" value="WH_DNA-bd_sf"/>
</dbReference>
<protein>
    <submittedName>
        <fullName evidence="6">LysR family transcriptional regulator</fullName>
    </submittedName>
</protein>
<keyword evidence="4" id="KW-0804">Transcription</keyword>
<dbReference type="PANTHER" id="PTHR30419:SF8">
    <property type="entry name" value="NITROGEN ASSIMILATION TRANSCRIPTIONAL ACTIVATOR-RELATED"/>
    <property type="match status" value="1"/>
</dbReference>
<dbReference type="InterPro" id="IPR000847">
    <property type="entry name" value="LysR_HTH_N"/>
</dbReference>
<dbReference type="SUPFAM" id="SSF46785">
    <property type="entry name" value="Winged helix' DNA-binding domain"/>
    <property type="match status" value="1"/>
</dbReference>
<feature type="domain" description="HTH lysR-type" evidence="5">
    <location>
        <begin position="18"/>
        <end position="75"/>
    </location>
</feature>
<dbReference type="InterPro" id="IPR005119">
    <property type="entry name" value="LysR_subst-bd"/>
</dbReference>
<comment type="similarity">
    <text evidence="1">Belongs to the LysR transcriptional regulatory family.</text>
</comment>
<dbReference type="OrthoDB" id="7809623at2"/>
<proteinExistence type="inferred from homology"/>
<sequence>MSERHRAKQADHLVRKGLKFSQLRLLTALRDFEQIGAAARHTGMTQPAASRLLSQLEEMVGVPLYTRHMRGISLTEAGTLLASQAASALHGFDLVQERIGQMAVGTRGSVRMGAVTGPSLKILLPAVREARAAYPDIDLSVLIDTSDKLSEALLDRDLDFYIGRIPTESDARAFRIETIGLEPVALLVRFDHPLTRRQNIALKDCLEYDWVTQPPGGLLRRTHEEYLLKHGLELPRRVVGTTSILFTLALVRETDAIAPMARAVADLFIEHGALASRLGRIPLAQDMRVASYGLVTRAGDPLGPAAERLFEIVQTAVKPDMRKVL</sequence>
<evidence type="ECO:0000256" key="2">
    <source>
        <dbReference type="ARBA" id="ARBA00023015"/>
    </source>
</evidence>
<gene>
    <name evidence="6" type="ORF">DYI37_00010</name>
</gene>
<keyword evidence="7" id="KW-1185">Reference proteome</keyword>
<dbReference type="InterPro" id="IPR036388">
    <property type="entry name" value="WH-like_DNA-bd_sf"/>
</dbReference>
<evidence type="ECO:0000256" key="4">
    <source>
        <dbReference type="ARBA" id="ARBA00023163"/>
    </source>
</evidence>
<reference evidence="6 7" key="1">
    <citation type="submission" date="2018-08" db="EMBL/GenBank/DDBJ databases">
        <title>Fulvimarina sp. 85, whole genome shotgun sequence.</title>
        <authorList>
            <person name="Tuo L."/>
        </authorList>
    </citation>
    <scope>NUCLEOTIDE SEQUENCE [LARGE SCALE GENOMIC DNA]</scope>
    <source>
        <strain evidence="6 7">85</strain>
    </source>
</reference>
<dbReference type="SUPFAM" id="SSF53850">
    <property type="entry name" value="Periplasmic binding protein-like II"/>
    <property type="match status" value="1"/>
</dbReference>
<dbReference type="AlphaFoldDB" id="A0A371X9M1"/>
<dbReference type="EMBL" id="QURL01000001">
    <property type="protein sequence ID" value="RFC65920.1"/>
    <property type="molecule type" value="Genomic_DNA"/>
</dbReference>
<evidence type="ECO:0000259" key="5">
    <source>
        <dbReference type="PROSITE" id="PS50931"/>
    </source>
</evidence>
<dbReference type="GO" id="GO:0003700">
    <property type="term" value="F:DNA-binding transcription factor activity"/>
    <property type="evidence" value="ECO:0007669"/>
    <property type="project" value="InterPro"/>
</dbReference>